<dbReference type="InterPro" id="IPR011990">
    <property type="entry name" value="TPR-like_helical_dom_sf"/>
</dbReference>
<dbReference type="Gene3D" id="1.25.40.10">
    <property type="entry name" value="Tetratricopeptide repeat domain"/>
    <property type="match status" value="1"/>
</dbReference>
<evidence type="ECO:0000313" key="2">
    <source>
        <dbReference type="Proteomes" id="UP000293360"/>
    </source>
</evidence>
<protein>
    <recommendedName>
        <fullName evidence="3">Tetratricopeptide repeat protein</fullName>
    </recommendedName>
</protein>
<keyword evidence="2" id="KW-1185">Reference proteome</keyword>
<dbReference type="OrthoDB" id="4774566at2759"/>
<accession>A0A4Q4TBZ3</accession>
<evidence type="ECO:0000313" key="1">
    <source>
        <dbReference type="EMBL" id="RYP02827.1"/>
    </source>
</evidence>
<organism evidence="1 2">
    <name type="scientific">Monosporascus ibericus</name>
    <dbReference type="NCBI Taxonomy" id="155417"/>
    <lineage>
        <taxon>Eukaryota</taxon>
        <taxon>Fungi</taxon>
        <taxon>Dikarya</taxon>
        <taxon>Ascomycota</taxon>
        <taxon>Pezizomycotina</taxon>
        <taxon>Sordariomycetes</taxon>
        <taxon>Xylariomycetidae</taxon>
        <taxon>Xylariales</taxon>
        <taxon>Xylariales incertae sedis</taxon>
        <taxon>Monosporascus</taxon>
    </lineage>
</organism>
<reference evidence="1 2" key="1">
    <citation type="submission" date="2018-06" db="EMBL/GenBank/DDBJ databases">
        <title>Complete Genomes of Monosporascus.</title>
        <authorList>
            <person name="Robinson A.J."/>
            <person name="Natvig D.O."/>
        </authorList>
    </citation>
    <scope>NUCLEOTIDE SEQUENCE [LARGE SCALE GENOMIC DNA]</scope>
    <source>
        <strain evidence="1 2">CBS 110550</strain>
    </source>
</reference>
<comment type="caution">
    <text evidence="1">The sequence shown here is derived from an EMBL/GenBank/DDBJ whole genome shotgun (WGS) entry which is preliminary data.</text>
</comment>
<sequence>MWLIEGEDRISAIIYFFEFTAQCFGSKHNDIEFILGEGGTRFSESIWNKQLSKEDVMSIARKVQPEIQSHTQHLRTALVLFKAALFADGISEFYEAILSVPIGEYEKAVETLKRAMDIADEGLRQDSVISTLLDSAEIRRLTGQNKESAAYSVNGLFNEALSLHENADTEKGRNEECFGLAQMTQASGNYEQAKVLYKKNLSAYPDSSHWHRGFAATACKARKLQDLYQFYQGSEEARLRLALSGVLVEFGQYEEAKSILEKGWKGLLFMSLDHDARIAFQQRIYTSTIRDPAGALHRASCDVCYDSTGIRVYPQAPHLRKLKDIMQQPLREWLRDLTTKLDLSTTEMNSRVDDAKQQHPEFGTGSLITWTEWHYLSSRPYMNIFASGAKSLA</sequence>
<evidence type="ECO:0008006" key="3">
    <source>
        <dbReference type="Google" id="ProtNLM"/>
    </source>
</evidence>
<dbReference type="Proteomes" id="UP000293360">
    <property type="component" value="Unassembled WGS sequence"/>
</dbReference>
<dbReference type="EMBL" id="QJNU01000299">
    <property type="protein sequence ID" value="RYP02827.1"/>
    <property type="molecule type" value="Genomic_DNA"/>
</dbReference>
<dbReference type="SUPFAM" id="SSF48452">
    <property type="entry name" value="TPR-like"/>
    <property type="match status" value="1"/>
</dbReference>
<dbReference type="AlphaFoldDB" id="A0A4Q4TBZ3"/>
<proteinExistence type="predicted"/>
<name>A0A4Q4TBZ3_9PEZI</name>
<gene>
    <name evidence="1" type="ORF">DL764_005590</name>
</gene>